<comment type="similarity">
    <text evidence="2">Belongs to the nucleotide-sugar transporter family. UDP-galactose:UMP antiporter (TC 2.A.7.11) subfamily.</text>
</comment>
<dbReference type="GO" id="GO:0015297">
    <property type="term" value="F:antiporter activity"/>
    <property type="evidence" value="ECO:0007669"/>
    <property type="project" value="UniProtKB-KW"/>
</dbReference>
<feature type="compositionally biased region" description="Polar residues" evidence="8">
    <location>
        <begin position="299"/>
        <end position="312"/>
    </location>
</feature>
<evidence type="ECO:0000313" key="12">
    <source>
        <dbReference type="Proteomes" id="UP000516437"/>
    </source>
</evidence>
<evidence type="ECO:0000256" key="9">
    <source>
        <dbReference type="SAM" id="Phobius"/>
    </source>
</evidence>
<evidence type="ECO:0000313" key="11">
    <source>
        <dbReference type="EMBL" id="KAB1214459.1"/>
    </source>
</evidence>
<keyword evidence="12" id="KW-1185">Reference proteome</keyword>
<keyword evidence="5 9" id="KW-0812">Transmembrane</keyword>
<evidence type="ECO:0000256" key="1">
    <source>
        <dbReference type="ARBA" id="ARBA00004141"/>
    </source>
</evidence>
<dbReference type="AlphaFoldDB" id="A0A6A1VNI5"/>
<dbReference type="InterPro" id="IPR013657">
    <property type="entry name" value="SCL35B1-4/HUT1"/>
</dbReference>
<keyword evidence="6 9" id="KW-1133">Transmembrane helix</keyword>
<dbReference type="OrthoDB" id="1601at2759"/>
<sequence>MAAVPHLLWWVLLWLSCECYGWYFTFVQGFVYLFLLYVQGFTPKQMVNPWKTYVKLSAVLMGSHGLTKGSLAFLNYPAQLMFKSTKVLPVMIMGAFIPGLRRKYPAHEYISAVLLVVGLILFTLADAHSSPNFSVIGVIMVSGALVMDSFLGNLQEAIFTMNPETTQTEMLFCSTLMGLPFLIPPMIFTGELFRAWASCSKHPYVYGVLVFEAMATFIGQVSVLSLIALFGAATTAMVTTARKAVTLLLSYLIFTKPMTEQHGTGLLLIAMGITMKLLPADSKPHQRASASSANAKSSQHTSTAHEITQLENAGQDEEKNPLV</sequence>
<proteinExistence type="inferred from homology"/>
<feature type="transmembrane region" description="Helical" evidence="9">
    <location>
        <begin position="20"/>
        <end position="41"/>
    </location>
</feature>
<feature type="region of interest" description="Disordered" evidence="8">
    <location>
        <begin position="285"/>
        <end position="323"/>
    </location>
</feature>
<reference evidence="11 12" key="1">
    <citation type="journal article" date="2019" name="Plant Biotechnol. J.">
        <title>The red bayberry genome and genetic basis of sex determination.</title>
        <authorList>
            <person name="Jia H.M."/>
            <person name="Jia H.J."/>
            <person name="Cai Q.L."/>
            <person name="Wang Y."/>
            <person name="Zhao H.B."/>
            <person name="Yang W.F."/>
            <person name="Wang G.Y."/>
            <person name="Li Y.H."/>
            <person name="Zhan D.L."/>
            <person name="Shen Y.T."/>
            <person name="Niu Q.F."/>
            <person name="Chang L."/>
            <person name="Qiu J."/>
            <person name="Zhao L."/>
            <person name="Xie H.B."/>
            <person name="Fu W.Y."/>
            <person name="Jin J."/>
            <person name="Li X.W."/>
            <person name="Jiao Y."/>
            <person name="Zhou C.C."/>
            <person name="Tu T."/>
            <person name="Chai C.Y."/>
            <person name="Gao J.L."/>
            <person name="Fan L.J."/>
            <person name="van de Weg E."/>
            <person name="Wang J.Y."/>
            <person name="Gao Z.S."/>
        </authorList>
    </citation>
    <scope>NUCLEOTIDE SEQUENCE [LARGE SCALE GENOMIC DNA]</scope>
    <source>
        <tissue evidence="11">Leaves</tissue>
    </source>
</reference>
<name>A0A6A1VNI5_9ROSI</name>
<comment type="subcellular location">
    <subcellularLocation>
        <location evidence="1">Membrane</location>
        <topology evidence="1">Multi-pass membrane protein</topology>
    </subcellularLocation>
</comment>
<evidence type="ECO:0000256" key="4">
    <source>
        <dbReference type="ARBA" id="ARBA00022449"/>
    </source>
</evidence>
<feature type="compositionally biased region" description="Low complexity" evidence="8">
    <location>
        <begin position="288"/>
        <end position="298"/>
    </location>
</feature>
<feature type="chain" id="PRO_5025559360" evidence="10">
    <location>
        <begin position="22"/>
        <end position="323"/>
    </location>
</feature>
<organism evidence="11 12">
    <name type="scientific">Morella rubra</name>
    <name type="common">Chinese bayberry</name>
    <dbReference type="NCBI Taxonomy" id="262757"/>
    <lineage>
        <taxon>Eukaryota</taxon>
        <taxon>Viridiplantae</taxon>
        <taxon>Streptophyta</taxon>
        <taxon>Embryophyta</taxon>
        <taxon>Tracheophyta</taxon>
        <taxon>Spermatophyta</taxon>
        <taxon>Magnoliopsida</taxon>
        <taxon>eudicotyledons</taxon>
        <taxon>Gunneridae</taxon>
        <taxon>Pentapetalae</taxon>
        <taxon>rosids</taxon>
        <taxon>fabids</taxon>
        <taxon>Fagales</taxon>
        <taxon>Myricaceae</taxon>
        <taxon>Morella</taxon>
    </lineage>
</organism>
<dbReference type="Proteomes" id="UP000516437">
    <property type="component" value="Chromosome 5"/>
</dbReference>
<feature type="transmembrane region" description="Helical" evidence="9">
    <location>
        <begin position="171"/>
        <end position="188"/>
    </location>
</feature>
<dbReference type="PANTHER" id="PTHR10778">
    <property type="entry name" value="SOLUTE CARRIER FAMILY 35 MEMBER B"/>
    <property type="match status" value="1"/>
</dbReference>
<evidence type="ECO:0000256" key="8">
    <source>
        <dbReference type="SAM" id="MobiDB-lite"/>
    </source>
</evidence>
<keyword evidence="11" id="KW-0762">Sugar transport</keyword>
<keyword evidence="7 9" id="KW-0472">Membrane</keyword>
<keyword evidence="4" id="KW-0050">Antiport</keyword>
<evidence type="ECO:0000256" key="2">
    <source>
        <dbReference type="ARBA" id="ARBA00008349"/>
    </source>
</evidence>
<comment type="caution">
    <text evidence="11">The sequence shown here is derived from an EMBL/GenBank/DDBJ whole genome shotgun (WGS) entry which is preliminary data.</text>
</comment>
<dbReference type="GO" id="GO:0005789">
    <property type="term" value="C:endoplasmic reticulum membrane"/>
    <property type="evidence" value="ECO:0007669"/>
    <property type="project" value="TreeGrafter"/>
</dbReference>
<dbReference type="EMBL" id="RXIC02000023">
    <property type="protein sequence ID" value="KAB1214459.1"/>
    <property type="molecule type" value="Genomic_DNA"/>
</dbReference>
<protein>
    <submittedName>
        <fullName evidence="11">UDP-galactose/UDP-glucose transporter 4</fullName>
    </submittedName>
</protein>
<dbReference type="Pfam" id="PF08449">
    <property type="entry name" value="UAA"/>
    <property type="match status" value="1"/>
</dbReference>
<evidence type="ECO:0000256" key="5">
    <source>
        <dbReference type="ARBA" id="ARBA00022692"/>
    </source>
</evidence>
<dbReference type="GO" id="GO:0000139">
    <property type="term" value="C:Golgi membrane"/>
    <property type="evidence" value="ECO:0007669"/>
    <property type="project" value="TreeGrafter"/>
</dbReference>
<evidence type="ECO:0000256" key="6">
    <source>
        <dbReference type="ARBA" id="ARBA00022989"/>
    </source>
</evidence>
<dbReference type="GO" id="GO:0046964">
    <property type="term" value="F:3'-phosphoadenosine 5'-phosphosulfate transmembrane transporter activity"/>
    <property type="evidence" value="ECO:0007669"/>
    <property type="project" value="TreeGrafter"/>
</dbReference>
<evidence type="ECO:0000256" key="10">
    <source>
        <dbReference type="SAM" id="SignalP"/>
    </source>
</evidence>
<keyword evidence="10" id="KW-0732">Signal</keyword>
<feature type="transmembrane region" description="Helical" evidence="9">
    <location>
        <begin position="133"/>
        <end position="151"/>
    </location>
</feature>
<feature type="transmembrane region" description="Helical" evidence="9">
    <location>
        <begin position="208"/>
        <end position="233"/>
    </location>
</feature>
<dbReference type="SUPFAM" id="SSF103481">
    <property type="entry name" value="Multidrug resistance efflux transporter EmrE"/>
    <property type="match status" value="1"/>
</dbReference>
<dbReference type="PANTHER" id="PTHR10778:SF8">
    <property type="entry name" value="ADENOSINE 3'-PHOSPHO 5'-PHOSPHOSULFATE TRANSPORTER 2"/>
    <property type="match status" value="1"/>
</dbReference>
<dbReference type="InterPro" id="IPR037185">
    <property type="entry name" value="EmrE-like"/>
</dbReference>
<feature type="transmembrane region" description="Helical" evidence="9">
    <location>
        <begin position="109"/>
        <end position="127"/>
    </location>
</feature>
<feature type="signal peptide" evidence="10">
    <location>
        <begin position="1"/>
        <end position="21"/>
    </location>
</feature>
<gene>
    <name evidence="11" type="ORF">CJ030_MR5G005961</name>
</gene>
<evidence type="ECO:0000256" key="3">
    <source>
        <dbReference type="ARBA" id="ARBA00022448"/>
    </source>
</evidence>
<keyword evidence="3" id="KW-0813">Transport</keyword>
<evidence type="ECO:0000256" key="7">
    <source>
        <dbReference type="ARBA" id="ARBA00023136"/>
    </source>
</evidence>
<accession>A0A6A1VNI5</accession>